<accession>A0A7N2R201</accession>
<dbReference type="AlphaFoldDB" id="A0A7N2R201"/>
<dbReference type="EnsemblPlants" id="QL03p068530:mrna">
    <property type="protein sequence ID" value="QL03p068530:mrna"/>
    <property type="gene ID" value="QL03p068530"/>
</dbReference>
<dbReference type="EMBL" id="LRBV02000003">
    <property type="status" value="NOT_ANNOTATED_CDS"/>
    <property type="molecule type" value="Genomic_DNA"/>
</dbReference>
<dbReference type="Gramene" id="QL03p068530:mrna">
    <property type="protein sequence ID" value="QL03p068530:mrna"/>
    <property type="gene ID" value="QL03p068530"/>
</dbReference>
<protein>
    <submittedName>
        <fullName evidence="2">Uncharacterized protein</fullName>
    </submittedName>
</protein>
<evidence type="ECO:0000256" key="1">
    <source>
        <dbReference type="SAM" id="MobiDB-lite"/>
    </source>
</evidence>
<dbReference type="Proteomes" id="UP000594261">
    <property type="component" value="Chromosome 3"/>
</dbReference>
<dbReference type="InParanoid" id="A0A7N2R201"/>
<reference evidence="2 3" key="1">
    <citation type="journal article" date="2016" name="G3 (Bethesda)">
        <title>First Draft Assembly and Annotation of the Genome of a California Endemic Oak Quercus lobata Nee (Fagaceae).</title>
        <authorList>
            <person name="Sork V.L."/>
            <person name="Fitz-Gibbon S.T."/>
            <person name="Puiu D."/>
            <person name="Crepeau M."/>
            <person name="Gugger P.F."/>
            <person name="Sherman R."/>
            <person name="Stevens K."/>
            <person name="Langley C.H."/>
            <person name="Pellegrini M."/>
            <person name="Salzberg S.L."/>
        </authorList>
    </citation>
    <scope>NUCLEOTIDE SEQUENCE [LARGE SCALE GENOMIC DNA]</scope>
    <source>
        <strain evidence="2 3">cv. SW786</strain>
    </source>
</reference>
<proteinExistence type="predicted"/>
<keyword evidence="3" id="KW-1185">Reference proteome</keyword>
<dbReference type="PANTHER" id="PTHR31150">
    <property type="entry name" value="EXPRESSED PROTEIN"/>
    <property type="match status" value="1"/>
</dbReference>
<evidence type="ECO:0000313" key="2">
    <source>
        <dbReference type="EnsemblPlants" id="QL03p068530:mrna"/>
    </source>
</evidence>
<name>A0A7N2R201_QUELO</name>
<dbReference type="PANTHER" id="PTHR31150:SF23">
    <property type="entry name" value="MANDELONITRILE LYASE-RELATED"/>
    <property type="match status" value="1"/>
</dbReference>
<evidence type="ECO:0000313" key="3">
    <source>
        <dbReference type="Proteomes" id="UP000594261"/>
    </source>
</evidence>
<reference evidence="2" key="2">
    <citation type="submission" date="2021-01" db="UniProtKB">
        <authorList>
            <consortium name="EnsemblPlants"/>
        </authorList>
    </citation>
    <scope>IDENTIFICATION</scope>
</reference>
<feature type="region of interest" description="Disordered" evidence="1">
    <location>
        <begin position="1"/>
        <end position="20"/>
    </location>
</feature>
<sequence length="124" mass="14106">MGPQEPYWRTNTSFSPPPSRWDFRFQSEGLPYNSHEGIQLYGSSTSSNSKESRGWVRGNYLYNHQYSASDGGGLFLSSPSDLSQGPQWTPPAIQEINVDDYETATRRGEECHLVHMVYVMELSH</sequence>
<organism evidence="2 3">
    <name type="scientific">Quercus lobata</name>
    <name type="common">Valley oak</name>
    <dbReference type="NCBI Taxonomy" id="97700"/>
    <lineage>
        <taxon>Eukaryota</taxon>
        <taxon>Viridiplantae</taxon>
        <taxon>Streptophyta</taxon>
        <taxon>Embryophyta</taxon>
        <taxon>Tracheophyta</taxon>
        <taxon>Spermatophyta</taxon>
        <taxon>Magnoliopsida</taxon>
        <taxon>eudicotyledons</taxon>
        <taxon>Gunneridae</taxon>
        <taxon>Pentapetalae</taxon>
        <taxon>rosids</taxon>
        <taxon>fabids</taxon>
        <taxon>Fagales</taxon>
        <taxon>Fagaceae</taxon>
        <taxon>Quercus</taxon>
    </lineage>
</organism>